<sequence length="236" mass="24409">MVAAGLIVTGCSTADSKDIRTSGIKAGLHVTVKDHEQRADVLATLRAGTLTFVKLNDGESISASGGGGSVKLERHKSLGVTNYSGRLDGTLNAGTEVTFDLQRNSENEPAPRSVVSLPERVLLTAPANGTTYSRRAAIPVRFETVPTDQQTKVKWDGLCIQGGEMQVPSGAGSVVVPGGKITVAPPPTATPAGQSATTCNVRITVIRTTTGSLDPAYKEGSVIGEAQSARDIVSTP</sequence>
<gene>
    <name evidence="1" type="ORF">GCM10009745_70230</name>
</gene>
<reference evidence="1 2" key="1">
    <citation type="journal article" date="2019" name="Int. J. Syst. Evol. Microbiol.">
        <title>The Global Catalogue of Microorganisms (GCM) 10K type strain sequencing project: providing services to taxonomists for standard genome sequencing and annotation.</title>
        <authorList>
            <consortium name="The Broad Institute Genomics Platform"/>
            <consortium name="The Broad Institute Genome Sequencing Center for Infectious Disease"/>
            <person name="Wu L."/>
            <person name="Ma J."/>
        </authorList>
    </citation>
    <scope>NUCLEOTIDE SEQUENCE [LARGE SCALE GENOMIC DNA]</scope>
    <source>
        <strain evidence="1 2">JCM 14307</strain>
    </source>
</reference>
<accession>A0ABN2IUG6</accession>
<evidence type="ECO:0000313" key="2">
    <source>
        <dbReference type="Proteomes" id="UP001500280"/>
    </source>
</evidence>
<organism evidence="1 2">
    <name type="scientific">Kribbella yunnanensis</name>
    <dbReference type="NCBI Taxonomy" id="190194"/>
    <lineage>
        <taxon>Bacteria</taxon>
        <taxon>Bacillati</taxon>
        <taxon>Actinomycetota</taxon>
        <taxon>Actinomycetes</taxon>
        <taxon>Propionibacteriales</taxon>
        <taxon>Kribbellaceae</taxon>
        <taxon>Kribbella</taxon>
    </lineage>
</organism>
<dbReference type="EMBL" id="BAAANF010000023">
    <property type="protein sequence ID" value="GAA1712062.1"/>
    <property type="molecule type" value="Genomic_DNA"/>
</dbReference>
<keyword evidence="2" id="KW-1185">Reference proteome</keyword>
<proteinExistence type="predicted"/>
<dbReference type="Proteomes" id="UP001500280">
    <property type="component" value="Unassembled WGS sequence"/>
</dbReference>
<evidence type="ECO:0000313" key="1">
    <source>
        <dbReference type="EMBL" id="GAA1712062.1"/>
    </source>
</evidence>
<name>A0ABN2IUG6_9ACTN</name>
<comment type="caution">
    <text evidence="1">The sequence shown here is derived from an EMBL/GenBank/DDBJ whole genome shotgun (WGS) entry which is preliminary data.</text>
</comment>
<protein>
    <submittedName>
        <fullName evidence="1">Uncharacterized protein</fullName>
    </submittedName>
</protein>